<sequence>MNRLISPFQGDGLMARVLRSLTWLMMQYGGTQALRLASNLILTRILFPEAFGLMALVSLVTVGLSLFSDIGLGPAISQNPRGDDPEFLDTAWVLQVIRGFALWLLVCLLALPVAQFYGEPDLAYYLPIAGLGTAISGFVPTKVQTAHRHLLLGRLTVVELVAQAIGIGGMVIVALITQSVAALVLGGIFNAIARLILCNLFLPGRGNRFRWNRKIAIELMSFGKWIFLSTSLWFLISQGDRIILGRYLSLEMLGLYNIGFFLASFPTLLGHSVANGMLIPIYRDRPAHATPENFRKLRLMRAGLAGGIAGLSILMALIGPALVEFLYDDRYLTSAQIVTLMACALAPTALGTTYDLAALAAGDSRSYFIYSSARAAAQIGLILTGVIWFGLFGAILAMGLTSLVTYPILVWLARRHRVWDPLLDLVFWSLTGVFCALALWAHWDEVIGLIGVIS</sequence>
<evidence type="ECO:0000256" key="1">
    <source>
        <dbReference type="ARBA" id="ARBA00004651"/>
    </source>
</evidence>
<feature type="transmembrane region" description="Helical" evidence="7">
    <location>
        <begin position="182"/>
        <end position="203"/>
    </location>
</feature>
<feature type="transmembrane region" description="Helical" evidence="7">
    <location>
        <begin position="335"/>
        <end position="360"/>
    </location>
</feature>
<feature type="transmembrane region" description="Helical" evidence="7">
    <location>
        <begin position="92"/>
        <end position="116"/>
    </location>
</feature>
<comment type="similarity">
    <text evidence="2">Belongs to the polysaccharide synthase family.</text>
</comment>
<evidence type="ECO:0000256" key="3">
    <source>
        <dbReference type="ARBA" id="ARBA00022475"/>
    </source>
</evidence>
<dbReference type="RefSeq" id="WP_132830648.1">
    <property type="nucleotide sequence ID" value="NZ_SMFP01000012.1"/>
</dbReference>
<dbReference type="Proteomes" id="UP000294662">
    <property type="component" value="Unassembled WGS sequence"/>
</dbReference>
<evidence type="ECO:0000313" key="9">
    <source>
        <dbReference type="Proteomes" id="UP000294662"/>
    </source>
</evidence>
<dbReference type="InterPro" id="IPR050833">
    <property type="entry name" value="Poly_Biosynth_Transport"/>
</dbReference>
<feature type="transmembrane region" description="Helical" evidence="7">
    <location>
        <begin position="50"/>
        <end position="72"/>
    </location>
</feature>
<gene>
    <name evidence="8" type="ORF">E1B25_16640</name>
</gene>
<comment type="subcellular location">
    <subcellularLocation>
        <location evidence="1">Cell membrane</location>
        <topology evidence="1">Multi-pass membrane protein</topology>
    </subcellularLocation>
</comment>
<dbReference type="OrthoDB" id="7605542at2"/>
<keyword evidence="5 7" id="KW-1133">Transmembrane helix</keyword>
<accession>A0A4R5ELY5</accession>
<evidence type="ECO:0000256" key="6">
    <source>
        <dbReference type="ARBA" id="ARBA00023136"/>
    </source>
</evidence>
<evidence type="ECO:0000256" key="7">
    <source>
        <dbReference type="SAM" id="Phobius"/>
    </source>
</evidence>
<protein>
    <submittedName>
        <fullName evidence="8">Polysaccharide biosynthesis protein</fullName>
    </submittedName>
</protein>
<organism evidence="8 9">
    <name type="scientific">Antarcticimicrobium sediminis</name>
    <dbReference type="NCBI Taxonomy" id="2546227"/>
    <lineage>
        <taxon>Bacteria</taxon>
        <taxon>Pseudomonadati</taxon>
        <taxon>Pseudomonadota</taxon>
        <taxon>Alphaproteobacteria</taxon>
        <taxon>Rhodobacterales</taxon>
        <taxon>Paracoccaceae</taxon>
        <taxon>Antarcticimicrobium</taxon>
    </lineage>
</organism>
<dbReference type="Pfam" id="PF13440">
    <property type="entry name" value="Polysacc_synt_3"/>
    <property type="match status" value="1"/>
</dbReference>
<feature type="transmembrane region" description="Helical" evidence="7">
    <location>
        <begin position="151"/>
        <end position="176"/>
    </location>
</feature>
<dbReference type="EMBL" id="SMFP01000012">
    <property type="protein sequence ID" value="TDE35584.1"/>
    <property type="molecule type" value="Genomic_DNA"/>
</dbReference>
<evidence type="ECO:0000256" key="5">
    <source>
        <dbReference type="ARBA" id="ARBA00022989"/>
    </source>
</evidence>
<feature type="transmembrane region" description="Helical" evidence="7">
    <location>
        <begin position="215"/>
        <end position="236"/>
    </location>
</feature>
<keyword evidence="6 7" id="KW-0472">Membrane</keyword>
<keyword evidence="3" id="KW-1003">Cell membrane</keyword>
<dbReference type="AlphaFoldDB" id="A0A4R5ELY5"/>
<evidence type="ECO:0000256" key="4">
    <source>
        <dbReference type="ARBA" id="ARBA00022692"/>
    </source>
</evidence>
<proteinExistence type="inferred from homology"/>
<feature type="transmembrane region" description="Helical" evidence="7">
    <location>
        <begin position="302"/>
        <end position="323"/>
    </location>
</feature>
<dbReference type="GO" id="GO:0005886">
    <property type="term" value="C:plasma membrane"/>
    <property type="evidence" value="ECO:0007669"/>
    <property type="project" value="UniProtKB-SubCell"/>
</dbReference>
<name>A0A4R5ELY5_9RHOB</name>
<comment type="caution">
    <text evidence="8">The sequence shown here is derived from an EMBL/GenBank/DDBJ whole genome shotgun (WGS) entry which is preliminary data.</text>
</comment>
<evidence type="ECO:0000256" key="2">
    <source>
        <dbReference type="ARBA" id="ARBA00007430"/>
    </source>
</evidence>
<feature type="transmembrane region" description="Helical" evidence="7">
    <location>
        <begin position="122"/>
        <end position="139"/>
    </location>
</feature>
<feature type="transmembrane region" description="Helical" evidence="7">
    <location>
        <begin position="256"/>
        <end position="281"/>
    </location>
</feature>
<evidence type="ECO:0000313" key="8">
    <source>
        <dbReference type="EMBL" id="TDE35584.1"/>
    </source>
</evidence>
<feature type="transmembrane region" description="Helical" evidence="7">
    <location>
        <begin position="425"/>
        <end position="443"/>
    </location>
</feature>
<keyword evidence="4 7" id="KW-0812">Transmembrane</keyword>
<keyword evidence="9" id="KW-1185">Reference proteome</keyword>
<reference evidence="8 9" key="1">
    <citation type="submission" date="2019-03" db="EMBL/GenBank/DDBJ databases">
        <authorList>
            <person name="Zhang S."/>
        </authorList>
    </citation>
    <scope>NUCLEOTIDE SEQUENCE [LARGE SCALE GENOMIC DNA]</scope>
    <source>
        <strain evidence="8 9">S4J41</strain>
    </source>
</reference>
<dbReference type="PANTHER" id="PTHR30250">
    <property type="entry name" value="PST FAMILY PREDICTED COLANIC ACID TRANSPORTER"/>
    <property type="match status" value="1"/>
</dbReference>
<dbReference type="PANTHER" id="PTHR30250:SF10">
    <property type="entry name" value="LIPOPOLYSACCHARIDE BIOSYNTHESIS PROTEIN WZXC"/>
    <property type="match status" value="1"/>
</dbReference>